<dbReference type="AlphaFoldDB" id="A0A0W0ZG54"/>
<dbReference type="Proteomes" id="UP000054926">
    <property type="component" value="Unassembled WGS sequence"/>
</dbReference>
<dbReference type="CDD" id="cd04301">
    <property type="entry name" value="NAT_SF"/>
    <property type="match status" value="1"/>
</dbReference>
<dbReference type="GO" id="GO:0016747">
    <property type="term" value="F:acyltransferase activity, transferring groups other than amino-acyl groups"/>
    <property type="evidence" value="ECO:0007669"/>
    <property type="project" value="InterPro"/>
</dbReference>
<dbReference type="InterPro" id="IPR000182">
    <property type="entry name" value="GNAT_dom"/>
</dbReference>
<gene>
    <name evidence="2" type="ORF">Lste_0873</name>
</gene>
<dbReference type="RefSeq" id="WP_068310891.1">
    <property type="nucleotide sequence ID" value="NZ_LNYY01000019.1"/>
</dbReference>
<reference evidence="2 3" key="1">
    <citation type="submission" date="2015-11" db="EMBL/GenBank/DDBJ databases">
        <title>Genomic analysis of 38 Legionella species identifies large and diverse effector repertoires.</title>
        <authorList>
            <person name="Burstein D."/>
            <person name="Amaro F."/>
            <person name="Zusman T."/>
            <person name="Lifshitz Z."/>
            <person name="Cohen O."/>
            <person name="Gilbert J.A."/>
            <person name="Pupko T."/>
            <person name="Shuman H.A."/>
            <person name="Segal G."/>
        </authorList>
    </citation>
    <scope>NUCLEOTIDE SEQUENCE [LARGE SCALE GENOMIC DNA]</scope>
    <source>
        <strain evidence="2 3">IMVS3376</strain>
    </source>
</reference>
<keyword evidence="2" id="KW-0012">Acyltransferase</keyword>
<evidence type="ECO:0000313" key="2">
    <source>
        <dbReference type="EMBL" id="KTD67715.1"/>
    </source>
</evidence>
<dbReference type="PROSITE" id="PS51186">
    <property type="entry name" value="GNAT"/>
    <property type="match status" value="1"/>
</dbReference>
<protein>
    <submittedName>
        <fullName evidence="2">Acyl-CoA N-acyltransferase</fullName>
    </submittedName>
</protein>
<dbReference type="Gene3D" id="3.40.630.30">
    <property type="match status" value="1"/>
</dbReference>
<name>A0A0W0ZG54_9GAMM</name>
<keyword evidence="2" id="KW-0808">Transferase</keyword>
<feature type="domain" description="N-acetyltransferase" evidence="1">
    <location>
        <begin position="26"/>
        <end position="188"/>
    </location>
</feature>
<dbReference type="InterPro" id="IPR016181">
    <property type="entry name" value="Acyl_CoA_acyltransferase"/>
</dbReference>
<comment type="caution">
    <text evidence="2">The sequence shown here is derived from an EMBL/GenBank/DDBJ whole genome shotgun (WGS) entry which is preliminary data.</text>
</comment>
<dbReference type="STRING" id="947033.Lste_0873"/>
<proteinExistence type="predicted"/>
<keyword evidence="3" id="KW-1185">Reference proteome</keyword>
<dbReference type="Pfam" id="PF00583">
    <property type="entry name" value="Acetyltransf_1"/>
    <property type="match status" value="1"/>
</dbReference>
<dbReference type="EMBL" id="LNYY01000019">
    <property type="protein sequence ID" value="KTD67715.1"/>
    <property type="molecule type" value="Genomic_DNA"/>
</dbReference>
<evidence type="ECO:0000259" key="1">
    <source>
        <dbReference type="PROSITE" id="PS51186"/>
    </source>
</evidence>
<evidence type="ECO:0000313" key="3">
    <source>
        <dbReference type="Proteomes" id="UP000054926"/>
    </source>
</evidence>
<dbReference type="SUPFAM" id="SSF55729">
    <property type="entry name" value="Acyl-CoA N-acyltransferases (Nat)"/>
    <property type="match status" value="1"/>
</dbReference>
<sequence length="208" mass="24339">MGYNKLKGVKVIFFTMAGKKHTLQFKRLSEFTEDKDEYIKLTASWAKTAWGYLHLDDKKYYLREVKEKQNEIYVATFYGLPVAMFGLFERRLDPFREEDDNTLAPSNTELKAVYFDYVFVEEKVRGLGFARQLLDKAKVLAIELGADLIYLETLNPKLNNMYKKLDAKVICEGQYIENPTDVLSINIKKPDAQVVCEALEFERRPRMY</sequence>
<accession>A0A0W0ZG54</accession>
<organism evidence="2 3">
    <name type="scientific">Legionella steelei</name>
    <dbReference type="NCBI Taxonomy" id="947033"/>
    <lineage>
        <taxon>Bacteria</taxon>
        <taxon>Pseudomonadati</taxon>
        <taxon>Pseudomonadota</taxon>
        <taxon>Gammaproteobacteria</taxon>
        <taxon>Legionellales</taxon>
        <taxon>Legionellaceae</taxon>
        <taxon>Legionella</taxon>
    </lineage>
</organism>
<dbReference type="PATRIC" id="fig|947033.5.peg.932"/>